<name>A0A087S2T0_9ARCH</name>
<reference evidence="2 3" key="1">
    <citation type="submission" date="2014-06" db="EMBL/GenBank/DDBJ databases">
        <authorList>
            <person name="Ngugi D.K."/>
            <person name="Blom J."/>
            <person name="Alam I."/>
            <person name="Rashid M."/>
            <person name="Baalawi W."/>
            <person name="Zhang G."/>
            <person name="Hikmawan T."/>
            <person name="Guan Y."/>
            <person name="Antunes A."/>
            <person name="Siam R."/>
            <person name="El-Dorry H."/>
            <person name="Bajic V."/>
            <person name="Stingl U."/>
        </authorList>
    </citation>
    <scope>NUCLEOTIDE SEQUENCE [LARGE SCALE GENOMIC DNA]</scope>
    <source>
        <strain evidence="2">SCGC AAA799-P11</strain>
    </source>
</reference>
<gene>
    <name evidence="2" type="ORF">AAA799P11_00339</name>
</gene>
<dbReference type="Proteomes" id="UP000029387">
    <property type="component" value="Unassembled WGS sequence"/>
</dbReference>
<dbReference type="EMBL" id="JOSZ01000003">
    <property type="protein sequence ID" value="KFM20034.1"/>
    <property type="molecule type" value="Genomic_DNA"/>
</dbReference>
<dbReference type="AlphaFoldDB" id="A0A087S2T0"/>
<proteinExistence type="predicted"/>
<feature type="domain" description="Fido" evidence="1">
    <location>
        <begin position="1"/>
        <end position="72"/>
    </location>
</feature>
<sequence length="77" mass="9285">MEGLVFEQPFKNGNKRTSVSIALLIMRIHHYDIEGYNQEKKQEEFYKLLDKTMMKMEGDKTIRSELEEYLRNNLTRI</sequence>
<evidence type="ECO:0000259" key="1">
    <source>
        <dbReference type="PROSITE" id="PS51459"/>
    </source>
</evidence>
<keyword evidence="3" id="KW-1185">Reference proteome</keyword>
<comment type="caution">
    <text evidence="2">The sequence shown here is derived from an EMBL/GenBank/DDBJ whole genome shotgun (WGS) entry which is preliminary data.</text>
</comment>
<evidence type="ECO:0000313" key="3">
    <source>
        <dbReference type="Proteomes" id="UP000029387"/>
    </source>
</evidence>
<protein>
    <recommendedName>
        <fullName evidence="1">Fido domain-containing protein</fullName>
    </recommendedName>
</protein>
<dbReference type="PROSITE" id="PS51459">
    <property type="entry name" value="FIDO"/>
    <property type="match status" value="1"/>
</dbReference>
<organism evidence="2 3">
    <name type="scientific">Marine Group I thaumarchaeote SCGC AAA799-P11</name>
    <dbReference type="NCBI Taxonomy" id="1502295"/>
    <lineage>
        <taxon>Archaea</taxon>
        <taxon>Nitrososphaerota</taxon>
        <taxon>Marine Group I</taxon>
    </lineage>
</organism>
<dbReference type="InterPro" id="IPR003812">
    <property type="entry name" value="Fido"/>
</dbReference>
<evidence type="ECO:0000313" key="2">
    <source>
        <dbReference type="EMBL" id="KFM20034.1"/>
    </source>
</evidence>
<accession>A0A087S2T0</accession>
<dbReference type="Gene3D" id="1.10.1790.50">
    <property type="match status" value="1"/>
</dbReference>